<dbReference type="InterPro" id="IPR013762">
    <property type="entry name" value="Integrase-like_cat_sf"/>
</dbReference>
<dbReference type="KEGG" id="gog:C1280_19870"/>
<dbReference type="GO" id="GO:0003677">
    <property type="term" value="F:DNA binding"/>
    <property type="evidence" value="ECO:0007669"/>
    <property type="project" value="InterPro"/>
</dbReference>
<dbReference type="PANTHER" id="PTHR30349">
    <property type="entry name" value="PHAGE INTEGRASE-RELATED"/>
    <property type="match status" value="1"/>
</dbReference>
<dbReference type="GO" id="GO:0015074">
    <property type="term" value="P:DNA integration"/>
    <property type="evidence" value="ECO:0007669"/>
    <property type="project" value="InterPro"/>
</dbReference>
<organism evidence="4 5">
    <name type="scientific">Gemmata obscuriglobus</name>
    <dbReference type="NCBI Taxonomy" id="114"/>
    <lineage>
        <taxon>Bacteria</taxon>
        <taxon>Pseudomonadati</taxon>
        <taxon>Planctomycetota</taxon>
        <taxon>Planctomycetia</taxon>
        <taxon>Gemmatales</taxon>
        <taxon>Gemmataceae</taxon>
        <taxon>Gemmata</taxon>
    </lineage>
</organism>
<dbReference type="AlphaFoldDB" id="A0A2Z3H624"/>
<feature type="region of interest" description="Disordered" evidence="2">
    <location>
        <begin position="226"/>
        <end position="247"/>
    </location>
</feature>
<dbReference type="PROSITE" id="PS51898">
    <property type="entry name" value="TYR_RECOMBINASE"/>
    <property type="match status" value="1"/>
</dbReference>
<evidence type="ECO:0000256" key="1">
    <source>
        <dbReference type="ARBA" id="ARBA00023172"/>
    </source>
</evidence>
<dbReference type="PANTHER" id="PTHR30349:SF64">
    <property type="entry name" value="PROPHAGE INTEGRASE INTD-RELATED"/>
    <property type="match status" value="1"/>
</dbReference>
<name>A0A2Z3H624_9BACT</name>
<dbReference type="EMBL" id="CP025958">
    <property type="protein sequence ID" value="AWM39016.1"/>
    <property type="molecule type" value="Genomic_DNA"/>
</dbReference>
<evidence type="ECO:0000259" key="3">
    <source>
        <dbReference type="PROSITE" id="PS51898"/>
    </source>
</evidence>
<dbReference type="Gene3D" id="1.10.443.10">
    <property type="entry name" value="Intergrase catalytic core"/>
    <property type="match status" value="1"/>
</dbReference>
<proteinExistence type="predicted"/>
<gene>
    <name evidence="4" type="ORF">C1280_19870</name>
</gene>
<reference evidence="4 5" key="1">
    <citation type="submission" date="2018-01" db="EMBL/GenBank/DDBJ databases">
        <title>G. obscuriglobus.</title>
        <authorList>
            <person name="Franke J."/>
            <person name="Blomberg W."/>
            <person name="Selmecki A."/>
        </authorList>
    </citation>
    <scope>NUCLEOTIDE SEQUENCE [LARGE SCALE GENOMIC DNA]</scope>
    <source>
        <strain evidence="4 5">DSM 5831</strain>
    </source>
</reference>
<accession>A0A2Z3H624</accession>
<keyword evidence="5" id="KW-1185">Reference proteome</keyword>
<dbReference type="Pfam" id="PF00589">
    <property type="entry name" value="Phage_integrase"/>
    <property type="match status" value="1"/>
</dbReference>
<dbReference type="InterPro" id="IPR050090">
    <property type="entry name" value="Tyrosine_recombinase_XerCD"/>
</dbReference>
<dbReference type="CDD" id="cd00397">
    <property type="entry name" value="DNA_BRE_C"/>
    <property type="match status" value="1"/>
</dbReference>
<dbReference type="InterPro" id="IPR002104">
    <property type="entry name" value="Integrase_catalytic"/>
</dbReference>
<protein>
    <recommendedName>
        <fullName evidence="3">Tyr recombinase domain-containing protein</fullName>
    </recommendedName>
</protein>
<dbReference type="Proteomes" id="UP000245802">
    <property type="component" value="Chromosome"/>
</dbReference>
<keyword evidence="1" id="KW-0233">DNA recombination</keyword>
<evidence type="ECO:0000256" key="2">
    <source>
        <dbReference type="SAM" id="MobiDB-lite"/>
    </source>
</evidence>
<dbReference type="GO" id="GO:0006310">
    <property type="term" value="P:DNA recombination"/>
    <property type="evidence" value="ECO:0007669"/>
    <property type="project" value="UniProtKB-KW"/>
</dbReference>
<dbReference type="RefSeq" id="WP_109571109.1">
    <property type="nucleotide sequence ID" value="NZ_CP025958.1"/>
</dbReference>
<dbReference type="InterPro" id="IPR011010">
    <property type="entry name" value="DNA_brk_join_enz"/>
</dbReference>
<evidence type="ECO:0000313" key="5">
    <source>
        <dbReference type="Proteomes" id="UP000245802"/>
    </source>
</evidence>
<sequence length="363" mass="41285">MNELLLAYLRHAQQHYCDLDGNPTDELRHIKTACRFVRELYGEQTAAAFGPLALKSVRQKFVDLGWGRKTVNARVERVRRVFKWAVAEELVSPLVHQALAAVPGLQRGRTKAREAEPVGPVANDVVDATLPFLNRHIRGLVEFQRLTGCRPGEACVLRRCDIDTSGAVWRFKPVRHKTAWKGKSRTISIGPKAQAMIRPFFTDDPTDYLFSPARAVAEFRAERSAARKTPKYPSHMARNETKRVARRIRPPAARYSRMSYLTAVTRGCDRAFPPTGALARRPKESVAKWRARLSDEQRDAVKVWQREHRWHPNQLRHTFGTEVRRVYGLEAAQVLLGHSRADVTQVYAERNESLAAEIAKKIG</sequence>
<dbReference type="OrthoDB" id="254233at2"/>
<feature type="domain" description="Tyr recombinase" evidence="3">
    <location>
        <begin position="116"/>
        <end position="360"/>
    </location>
</feature>
<evidence type="ECO:0000313" key="4">
    <source>
        <dbReference type="EMBL" id="AWM39016.1"/>
    </source>
</evidence>
<dbReference type="SUPFAM" id="SSF56349">
    <property type="entry name" value="DNA breaking-rejoining enzymes"/>
    <property type="match status" value="1"/>
</dbReference>